<dbReference type="PROSITE" id="PS50968">
    <property type="entry name" value="BIOTINYL_LIPOYL"/>
    <property type="match status" value="1"/>
</dbReference>
<dbReference type="InterPro" id="IPR011053">
    <property type="entry name" value="Single_hybrid_motif"/>
</dbReference>
<keyword evidence="2 3" id="KW-0450">Lipoyl</keyword>
<dbReference type="HAMAP" id="MF_00272">
    <property type="entry name" value="GcvH"/>
    <property type="match status" value="1"/>
</dbReference>
<comment type="caution">
    <text evidence="7">The sequence shown here is derived from an EMBL/GenBank/DDBJ whole genome shotgun (WGS) entry which is preliminary data.</text>
</comment>
<dbReference type="InterPro" id="IPR000089">
    <property type="entry name" value="Biotin_lipoyl"/>
</dbReference>
<dbReference type="NCBIfam" id="TIGR00527">
    <property type="entry name" value="gcvH"/>
    <property type="match status" value="1"/>
</dbReference>
<evidence type="ECO:0000256" key="3">
    <source>
        <dbReference type="HAMAP-Rule" id="MF_00272"/>
    </source>
</evidence>
<evidence type="ECO:0000313" key="6">
    <source>
        <dbReference type="EMBL" id="KXV16071.1"/>
    </source>
</evidence>
<comment type="function">
    <text evidence="3">The glycine cleavage system catalyzes the degradation of glycine. The H protein shuttles the methylamine group of glycine from the P protein to the T protein.</text>
</comment>
<gene>
    <name evidence="3" type="primary">gcvH</name>
    <name evidence="6" type="ORF">AD933_07580</name>
    <name evidence="7" type="ORF">AD953_12715</name>
</gene>
<evidence type="ECO:0000313" key="7">
    <source>
        <dbReference type="EMBL" id="KXV74219.1"/>
    </source>
</evidence>
<dbReference type="PROSITE" id="PS00189">
    <property type="entry name" value="LIPOYL"/>
    <property type="match status" value="1"/>
</dbReference>
<dbReference type="EMBL" id="LHZF01000161">
    <property type="protein sequence ID" value="KXV16071.1"/>
    <property type="molecule type" value="Genomic_DNA"/>
</dbReference>
<dbReference type="PATRIC" id="fig|178901.10.peg.149"/>
<reference evidence="8 9" key="1">
    <citation type="submission" date="2015-06" db="EMBL/GenBank/DDBJ databases">
        <title>Improved classification and identification of acetic acid bacteria using matrix-assisted laser desorption/ionization time-of-flight mass spectrometry; Gluconobacter nephelii and Gluconobacter uchimurae are later heterotypic synonyms of Gluconobacter japonicus and Gluconobacter oxydans, respectively.</title>
        <authorList>
            <person name="Li L."/>
            <person name="Cleenwerck I."/>
            <person name="De Vuyst L."/>
            <person name="Vandamme P."/>
        </authorList>
    </citation>
    <scope>NUCLEOTIDE SEQUENCE [LARGE SCALE GENOMIC DNA]</scope>
    <source>
        <strain evidence="6 8">LMG 1552</strain>
        <strain evidence="7 9">LMG 1604</strain>
    </source>
</reference>
<dbReference type="NCBIfam" id="NF002270">
    <property type="entry name" value="PRK01202.1"/>
    <property type="match status" value="1"/>
</dbReference>
<dbReference type="RefSeq" id="WP_043549298.1">
    <property type="nucleotide sequence ID" value="NZ_CALAZD010000059.1"/>
</dbReference>
<dbReference type="EMBL" id="LHZZ01000621">
    <property type="protein sequence ID" value="KXV74219.1"/>
    <property type="molecule type" value="Genomic_DNA"/>
</dbReference>
<evidence type="ECO:0000259" key="5">
    <source>
        <dbReference type="PROSITE" id="PS50968"/>
    </source>
</evidence>
<dbReference type="CDD" id="cd06848">
    <property type="entry name" value="GCS_H"/>
    <property type="match status" value="1"/>
</dbReference>
<dbReference type="GO" id="GO:0019464">
    <property type="term" value="P:glycine decarboxylation via glycine cleavage system"/>
    <property type="evidence" value="ECO:0007669"/>
    <property type="project" value="UniProtKB-UniRule"/>
</dbReference>
<dbReference type="GO" id="GO:0009249">
    <property type="term" value="P:protein lipoylation"/>
    <property type="evidence" value="ECO:0007669"/>
    <property type="project" value="TreeGrafter"/>
</dbReference>
<dbReference type="PANTHER" id="PTHR11715">
    <property type="entry name" value="GLYCINE CLEAVAGE SYSTEM H PROTEIN"/>
    <property type="match status" value="1"/>
</dbReference>
<evidence type="ECO:0000256" key="4">
    <source>
        <dbReference type="PIRSR" id="PIRSR617453-50"/>
    </source>
</evidence>
<comment type="similarity">
    <text evidence="1 3">Belongs to the GcvH family.</text>
</comment>
<dbReference type="InterPro" id="IPR003016">
    <property type="entry name" value="2-oxoA_DH_lipoyl-BS"/>
</dbReference>
<organism evidence="7 9">
    <name type="scientific">Acetobacter malorum</name>
    <dbReference type="NCBI Taxonomy" id="178901"/>
    <lineage>
        <taxon>Bacteria</taxon>
        <taxon>Pseudomonadati</taxon>
        <taxon>Pseudomonadota</taxon>
        <taxon>Alphaproteobacteria</taxon>
        <taxon>Acetobacterales</taxon>
        <taxon>Acetobacteraceae</taxon>
        <taxon>Acetobacter</taxon>
    </lineage>
</organism>
<dbReference type="InterPro" id="IPR002930">
    <property type="entry name" value="GCV_H"/>
</dbReference>
<dbReference type="SUPFAM" id="SSF51230">
    <property type="entry name" value="Single hybrid motif"/>
    <property type="match status" value="1"/>
</dbReference>
<accession>A0A087PXK7</accession>
<evidence type="ECO:0000313" key="9">
    <source>
        <dbReference type="Proteomes" id="UP000075538"/>
    </source>
</evidence>
<dbReference type="PANTHER" id="PTHR11715:SF3">
    <property type="entry name" value="GLYCINE CLEAVAGE SYSTEM H PROTEIN-RELATED"/>
    <property type="match status" value="1"/>
</dbReference>
<sequence length="121" mass="13126">MTLYFTKEHEWLRVEGETAIVGITKHAAEELGELVFVETRDAGTVVQAGESIAVVESVKAASDIYAPVDGEVLDNNPQLSDDPARVSSDPEGEGWIVKFRLSNPDQLESLMDADAYAAFIA</sequence>
<dbReference type="Proteomes" id="UP000075538">
    <property type="component" value="Unassembled WGS sequence"/>
</dbReference>
<feature type="domain" description="Lipoyl-binding" evidence="5">
    <location>
        <begin position="18"/>
        <end position="100"/>
    </location>
</feature>
<dbReference type="Pfam" id="PF01597">
    <property type="entry name" value="GCV_H"/>
    <property type="match status" value="1"/>
</dbReference>
<dbReference type="InterPro" id="IPR017453">
    <property type="entry name" value="GCV_H_sub"/>
</dbReference>
<name>A0A087PXK7_9PROT</name>
<comment type="subunit">
    <text evidence="3">The glycine cleavage system is composed of four proteins: P, T, L and H.</text>
</comment>
<feature type="modified residue" description="N6-lipoyllysine" evidence="3 4">
    <location>
        <position position="59"/>
    </location>
</feature>
<dbReference type="Proteomes" id="UP000075526">
    <property type="component" value="Unassembled WGS sequence"/>
</dbReference>
<comment type="cofactor">
    <cofactor evidence="3">
        <name>(R)-lipoate</name>
        <dbReference type="ChEBI" id="CHEBI:83088"/>
    </cofactor>
    <text evidence="3">Binds 1 lipoyl cofactor covalently.</text>
</comment>
<dbReference type="Gene3D" id="2.40.50.100">
    <property type="match status" value="1"/>
</dbReference>
<dbReference type="InterPro" id="IPR033753">
    <property type="entry name" value="GCV_H/Fam206"/>
</dbReference>
<dbReference type="AlphaFoldDB" id="A0A087PXK7"/>
<evidence type="ECO:0000256" key="1">
    <source>
        <dbReference type="ARBA" id="ARBA00009249"/>
    </source>
</evidence>
<proteinExistence type="inferred from homology"/>
<evidence type="ECO:0000256" key="2">
    <source>
        <dbReference type="ARBA" id="ARBA00022823"/>
    </source>
</evidence>
<dbReference type="GO" id="GO:0005960">
    <property type="term" value="C:glycine cleavage complex"/>
    <property type="evidence" value="ECO:0007669"/>
    <property type="project" value="InterPro"/>
</dbReference>
<evidence type="ECO:0000313" key="8">
    <source>
        <dbReference type="Proteomes" id="UP000075526"/>
    </source>
</evidence>
<protein>
    <recommendedName>
        <fullName evidence="3">Glycine cleavage system H protein</fullName>
    </recommendedName>
</protein>
<dbReference type="GO" id="GO:0005829">
    <property type="term" value="C:cytosol"/>
    <property type="evidence" value="ECO:0007669"/>
    <property type="project" value="TreeGrafter"/>
</dbReference>